<name>A0ABT7NL92_9SPHI</name>
<sequence>MYTDETNLSLLISLLSEERDRLQILIDQAISDHEYLSAHYHAVALEKVSLSLYKLRNIEDPLYSEKEFWKRTIELLKKDIESEGSSDMLEYYESSILNAREELEKLSQEVRQPSHNESRQFAAVLEQLLDKKVKNLKLFLDKTDKFYYSISYANKAVKVSMPGIKTLLNKKIISYHNLEKLRKISFEYTLNETKLTLTINGNKEEILKQFNHLFAKIVFEVFQFSDFKEAAYLQFVDKTQS</sequence>
<dbReference type="EMBL" id="JACAGK010000015">
    <property type="protein sequence ID" value="MDM1047970.1"/>
    <property type="molecule type" value="Genomic_DNA"/>
</dbReference>
<protein>
    <submittedName>
        <fullName evidence="1">Uncharacterized protein</fullName>
    </submittedName>
</protein>
<reference evidence="1" key="1">
    <citation type="submission" date="2020-06" db="EMBL/GenBank/DDBJ databases">
        <authorList>
            <person name="Dong N."/>
        </authorList>
    </citation>
    <scope>NUCLEOTIDE SEQUENCE</scope>
    <source>
        <strain evidence="1">R1692</strain>
    </source>
</reference>
<evidence type="ECO:0000313" key="1">
    <source>
        <dbReference type="EMBL" id="MDM1047970.1"/>
    </source>
</evidence>
<reference evidence="1" key="2">
    <citation type="journal article" date="2022" name="Sci. Total Environ.">
        <title>Prevalence, transmission, and molecular epidemiology of tet(X)-positive bacteria among humans, animals, and environmental niches in China: An epidemiological, and genomic-based study.</title>
        <authorList>
            <person name="Dong N."/>
            <person name="Zeng Y."/>
            <person name="Cai C."/>
            <person name="Sun C."/>
            <person name="Lu J."/>
            <person name="Liu C."/>
            <person name="Zhou H."/>
            <person name="Sun Q."/>
            <person name="Shu L."/>
            <person name="Wang H."/>
            <person name="Wang Y."/>
            <person name="Wang S."/>
            <person name="Wu C."/>
            <person name="Chan E.W."/>
            <person name="Chen G."/>
            <person name="Shen Z."/>
            <person name="Chen S."/>
            <person name="Zhang R."/>
        </authorList>
    </citation>
    <scope>NUCLEOTIDE SEQUENCE</scope>
    <source>
        <strain evidence="1">R1692</strain>
    </source>
</reference>
<proteinExistence type="predicted"/>
<accession>A0ABT7NL92</accession>
<organism evidence="1 2">
    <name type="scientific">Sphingobacterium hotanense</name>
    <dbReference type="NCBI Taxonomy" id="649196"/>
    <lineage>
        <taxon>Bacteria</taxon>
        <taxon>Pseudomonadati</taxon>
        <taxon>Bacteroidota</taxon>
        <taxon>Sphingobacteriia</taxon>
        <taxon>Sphingobacteriales</taxon>
        <taxon>Sphingobacteriaceae</taxon>
        <taxon>Sphingobacterium</taxon>
    </lineage>
</organism>
<comment type="caution">
    <text evidence="1">The sequence shown here is derived from an EMBL/GenBank/DDBJ whole genome shotgun (WGS) entry which is preliminary data.</text>
</comment>
<gene>
    <name evidence="1" type="ORF">HX018_06945</name>
</gene>
<dbReference type="RefSeq" id="WP_286650948.1">
    <property type="nucleotide sequence ID" value="NZ_JACAGK010000015.1"/>
</dbReference>
<keyword evidence="2" id="KW-1185">Reference proteome</keyword>
<evidence type="ECO:0000313" key="2">
    <source>
        <dbReference type="Proteomes" id="UP001170954"/>
    </source>
</evidence>
<dbReference type="Proteomes" id="UP001170954">
    <property type="component" value="Unassembled WGS sequence"/>
</dbReference>